<feature type="compositionally biased region" description="Basic and acidic residues" evidence="1">
    <location>
        <begin position="1"/>
        <end position="17"/>
    </location>
</feature>
<protein>
    <submittedName>
        <fullName evidence="2">Uncharacterized protein</fullName>
    </submittedName>
</protein>
<dbReference type="Proteomes" id="UP000325577">
    <property type="component" value="Linkage Group LG14"/>
</dbReference>
<evidence type="ECO:0000313" key="2">
    <source>
        <dbReference type="EMBL" id="KAA8538898.1"/>
    </source>
</evidence>
<dbReference type="AlphaFoldDB" id="A0A5J5B8I5"/>
<evidence type="ECO:0000256" key="1">
    <source>
        <dbReference type="SAM" id="MobiDB-lite"/>
    </source>
</evidence>
<proteinExistence type="predicted"/>
<reference evidence="2 3" key="1">
    <citation type="submission" date="2019-09" db="EMBL/GenBank/DDBJ databases">
        <title>A chromosome-level genome assembly of the Chinese tupelo Nyssa sinensis.</title>
        <authorList>
            <person name="Yang X."/>
            <person name="Kang M."/>
            <person name="Yang Y."/>
            <person name="Xiong H."/>
            <person name="Wang M."/>
            <person name="Zhang Z."/>
            <person name="Wang Z."/>
            <person name="Wu H."/>
            <person name="Ma T."/>
            <person name="Liu J."/>
            <person name="Xi Z."/>
        </authorList>
    </citation>
    <scope>NUCLEOTIDE SEQUENCE [LARGE SCALE GENOMIC DNA]</scope>
    <source>
        <strain evidence="2">J267</strain>
        <tissue evidence="2">Leaf</tissue>
    </source>
</reference>
<name>A0A5J5B8I5_9ASTE</name>
<feature type="region of interest" description="Disordered" evidence="1">
    <location>
        <begin position="1"/>
        <end position="46"/>
    </location>
</feature>
<accession>A0A5J5B8I5</accession>
<gene>
    <name evidence="2" type="ORF">F0562_025590</name>
</gene>
<evidence type="ECO:0000313" key="3">
    <source>
        <dbReference type="Proteomes" id="UP000325577"/>
    </source>
</evidence>
<dbReference type="EMBL" id="CM018037">
    <property type="protein sequence ID" value="KAA8538898.1"/>
    <property type="molecule type" value="Genomic_DNA"/>
</dbReference>
<keyword evidence="3" id="KW-1185">Reference proteome</keyword>
<organism evidence="2 3">
    <name type="scientific">Nyssa sinensis</name>
    <dbReference type="NCBI Taxonomy" id="561372"/>
    <lineage>
        <taxon>Eukaryota</taxon>
        <taxon>Viridiplantae</taxon>
        <taxon>Streptophyta</taxon>
        <taxon>Embryophyta</taxon>
        <taxon>Tracheophyta</taxon>
        <taxon>Spermatophyta</taxon>
        <taxon>Magnoliopsida</taxon>
        <taxon>eudicotyledons</taxon>
        <taxon>Gunneridae</taxon>
        <taxon>Pentapetalae</taxon>
        <taxon>asterids</taxon>
        <taxon>Cornales</taxon>
        <taxon>Nyssaceae</taxon>
        <taxon>Nyssa</taxon>
    </lineage>
</organism>
<sequence length="163" mass="18992">MREKEKGGKREKEEARRRGAAKQWVSRRPERRHRRRGDQDRRTTDSLVKAFRRQSNVLRRHGDSDLAVELDFKAEVSATELLLVNVGAVWFKGSHLDFIFFYEGGPACDKLMVETQETEHISKLEYEIPCSDQGADAAYRQMISEEMIGRELNLWDVVKLLLL</sequence>